<dbReference type="InterPro" id="IPR050472">
    <property type="entry name" value="Anth_synth/Amidotransfase"/>
</dbReference>
<evidence type="ECO:0000313" key="3">
    <source>
        <dbReference type="EMBL" id="QSE98579.1"/>
    </source>
</evidence>
<reference evidence="3" key="1">
    <citation type="submission" date="2021-02" db="EMBL/GenBank/DDBJ databases">
        <title>Fulvivirga sp. S481 isolated from sea water.</title>
        <authorList>
            <person name="Bae S.S."/>
            <person name="Baek K."/>
        </authorList>
    </citation>
    <scope>NUCLEOTIDE SEQUENCE</scope>
    <source>
        <strain evidence="3">S481</strain>
    </source>
</reference>
<dbReference type="PRINTS" id="PR00097">
    <property type="entry name" value="ANTSNTHASEII"/>
</dbReference>
<gene>
    <name evidence="3" type="ORF">JR347_05725</name>
</gene>
<dbReference type="CDD" id="cd01743">
    <property type="entry name" value="GATase1_Anthranilate_Synthase"/>
    <property type="match status" value="1"/>
</dbReference>
<proteinExistence type="predicted"/>
<evidence type="ECO:0000259" key="2">
    <source>
        <dbReference type="Pfam" id="PF00117"/>
    </source>
</evidence>
<dbReference type="SUPFAM" id="SSF52317">
    <property type="entry name" value="Class I glutamine amidotransferase-like"/>
    <property type="match status" value="1"/>
</dbReference>
<dbReference type="Gene3D" id="3.40.50.880">
    <property type="match status" value="1"/>
</dbReference>
<dbReference type="InterPro" id="IPR029062">
    <property type="entry name" value="Class_I_gatase-like"/>
</dbReference>
<dbReference type="AlphaFoldDB" id="A0A974WHE0"/>
<organism evidence="3 4">
    <name type="scientific">Fulvivirga lutea</name>
    <dbReference type="NCBI Taxonomy" id="2810512"/>
    <lineage>
        <taxon>Bacteria</taxon>
        <taxon>Pseudomonadati</taxon>
        <taxon>Bacteroidota</taxon>
        <taxon>Cytophagia</taxon>
        <taxon>Cytophagales</taxon>
        <taxon>Fulvivirgaceae</taxon>
        <taxon>Fulvivirga</taxon>
    </lineage>
</organism>
<dbReference type="InterPro" id="IPR006221">
    <property type="entry name" value="TrpG/PapA_dom"/>
</dbReference>
<sequence>MVLLLDNFDSFTFNLVDYFAQLGINCHVLRNDTPIGEISTLEIEAIILSPGPEIPTKAGVLLEVIDHYYNKVPILGICLGHQALGQFFGMNLIKAPKPRHGKITAIQLNKSSIFRGLPQAIKVVQYNSLILESGHSSDIDVIAISEYGHIMAIAHKSLPIWGLQFHPEAALTEYGIDILKNWVETVQLKR</sequence>
<dbReference type="GO" id="GO:0005829">
    <property type="term" value="C:cytosol"/>
    <property type="evidence" value="ECO:0007669"/>
    <property type="project" value="TreeGrafter"/>
</dbReference>
<dbReference type="InterPro" id="IPR017926">
    <property type="entry name" value="GATASE"/>
</dbReference>
<dbReference type="GO" id="GO:0000162">
    <property type="term" value="P:L-tryptophan biosynthetic process"/>
    <property type="evidence" value="ECO:0007669"/>
    <property type="project" value="TreeGrafter"/>
</dbReference>
<evidence type="ECO:0000313" key="4">
    <source>
        <dbReference type="Proteomes" id="UP000662783"/>
    </source>
</evidence>
<dbReference type="PANTHER" id="PTHR43418:SF4">
    <property type="entry name" value="MULTIFUNCTIONAL TRYPTOPHAN BIOSYNTHESIS PROTEIN"/>
    <property type="match status" value="1"/>
</dbReference>
<dbReference type="PANTHER" id="PTHR43418">
    <property type="entry name" value="MULTIFUNCTIONAL TRYPTOPHAN BIOSYNTHESIS PROTEIN-RELATED"/>
    <property type="match status" value="1"/>
</dbReference>
<name>A0A974WHE0_9BACT</name>
<dbReference type="RefSeq" id="WP_205723093.1">
    <property type="nucleotide sequence ID" value="NZ_CP070608.1"/>
</dbReference>
<dbReference type="Proteomes" id="UP000662783">
    <property type="component" value="Chromosome"/>
</dbReference>
<accession>A0A974WHE0</accession>
<dbReference type="GO" id="GO:0004049">
    <property type="term" value="F:anthranilate synthase activity"/>
    <property type="evidence" value="ECO:0007669"/>
    <property type="project" value="TreeGrafter"/>
</dbReference>
<dbReference type="KEGG" id="fuv:JR347_05725"/>
<dbReference type="FunFam" id="3.40.50.880:FF:000003">
    <property type="entry name" value="Anthranilate synthase component II"/>
    <property type="match status" value="1"/>
</dbReference>
<dbReference type="PRINTS" id="PR00096">
    <property type="entry name" value="GATASE"/>
</dbReference>
<dbReference type="EMBL" id="CP070608">
    <property type="protein sequence ID" value="QSE98579.1"/>
    <property type="molecule type" value="Genomic_DNA"/>
</dbReference>
<dbReference type="PROSITE" id="PS51273">
    <property type="entry name" value="GATASE_TYPE_1"/>
    <property type="match status" value="1"/>
</dbReference>
<dbReference type="PRINTS" id="PR00099">
    <property type="entry name" value="CPSGATASE"/>
</dbReference>
<keyword evidence="1" id="KW-0315">Glutamine amidotransferase</keyword>
<dbReference type="Pfam" id="PF00117">
    <property type="entry name" value="GATase"/>
    <property type="match status" value="1"/>
</dbReference>
<evidence type="ECO:0000256" key="1">
    <source>
        <dbReference type="ARBA" id="ARBA00022962"/>
    </source>
</evidence>
<protein>
    <submittedName>
        <fullName evidence="3">Aminodeoxychorismate/anthranilate synthase component II</fullName>
    </submittedName>
</protein>
<feature type="domain" description="Glutamine amidotransferase" evidence="2">
    <location>
        <begin position="3"/>
        <end position="183"/>
    </location>
</feature>
<keyword evidence="4" id="KW-1185">Reference proteome</keyword>
<dbReference type="NCBIfam" id="TIGR00566">
    <property type="entry name" value="trpG_papA"/>
    <property type="match status" value="1"/>
</dbReference>